<organism evidence="2 3">
    <name type="scientific">Marinobacter oulmenensis</name>
    <dbReference type="NCBI Taxonomy" id="643747"/>
    <lineage>
        <taxon>Bacteria</taxon>
        <taxon>Pseudomonadati</taxon>
        <taxon>Pseudomonadota</taxon>
        <taxon>Gammaproteobacteria</taxon>
        <taxon>Pseudomonadales</taxon>
        <taxon>Marinobacteraceae</taxon>
        <taxon>Marinobacter</taxon>
    </lineage>
</organism>
<accession>A0A840ULV1</accession>
<gene>
    <name evidence="2" type="ORF">HNR38_002162</name>
</gene>
<dbReference type="AlphaFoldDB" id="A0A840ULV1"/>
<keyword evidence="1" id="KW-1133">Transmembrane helix</keyword>
<evidence type="ECO:0000313" key="3">
    <source>
        <dbReference type="Proteomes" id="UP000591735"/>
    </source>
</evidence>
<dbReference type="EMBL" id="JACHFE010000005">
    <property type="protein sequence ID" value="MBB5321668.1"/>
    <property type="molecule type" value="Genomic_DNA"/>
</dbReference>
<name>A0A840ULV1_9GAMM</name>
<protein>
    <submittedName>
        <fullName evidence="2">Uncharacterized protein</fullName>
    </submittedName>
</protein>
<feature type="transmembrane region" description="Helical" evidence="1">
    <location>
        <begin position="20"/>
        <end position="43"/>
    </location>
</feature>
<comment type="caution">
    <text evidence="2">The sequence shown here is derived from an EMBL/GenBank/DDBJ whole genome shotgun (WGS) entry which is preliminary data.</text>
</comment>
<keyword evidence="3" id="KW-1185">Reference proteome</keyword>
<evidence type="ECO:0000313" key="2">
    <source>
        <dbReference type="EMBL" id="MBB5321668.1"/>
    </source>
</evidence>
<dbReference type="RefSeq" id="WP_183703747.1">
    <property type="nucleotide sequence ID" value="NZ_JACHFE010000005.1"/>
</dbReference>
<keyword evidence="1" id="KW-0812">Transmembrane</keyword>
<dbReference type="Proteomes" id="UP000591735">
    <property type="component" value="Unassembled WGS sequence"/>
</dbReference>
<reference evidence="2 3" key="1">
    <citation type="submission" date="2020-08" db="EMBL/GenBank/DDBJ databases">
        <title>Genomic Encyclopedia of Type Strains, Phase IV (KMG-IV): sequencing the most valuable type-strain genomes for metagenomic binning, comparative biology and taxonomic classification.</title>
        <authorList>
            <person name="Goeker M."/>
        </authorList>
    </citation>
    <scope>NUCLEOTIDE SEQUENCE [LARGE SCALE GENOMIC DNA]</scope>
    <source>
        <strain evidence="2 3">DSM 22359</strain>
    </source>
</reference>
<sequence>MEDKERRRPLHRRLDNSELIKTGFWVGQMFMILATVLGVYLAAQEGLEQAIRFNEIDDMQNNYFLRRSLYDEVADNVGIIRDYATFVKSENPYDLKRFHPNLQTYVWDTMRYSRHTLQTPSRFLSDIRRFYARVDELITKGEARTYGPSYFVPKLTEAADKMENRTLKQLHANIEALRATLEEHGVEIEEPSTPNNENGKATQ</sequence>
<keyword evidence="1" id="KW-0472">Membrane</keyword>
<evidence type="ECO:0000256" key="1">
    <source>
        <dbReference type="SAM" id="Phobius"/>
    </source>
</evidence>
<proteinExistence type="predicted"/>